<evidence type="ECO:0000259" key="8">
    <source>
        <dbReference type="Pfam" id="PF01478"/>
    </source>
</evidence>
<dbReference type="InterPro" id="IPR010627">
    <property type="entry name" value="Prepilin_pept_A24_N"/>
</dbReference>
<protein>
    <submittedName>
        <fullName evidence="10">A24 family peptidase</fullName>
        <ecNumber evidence="10">3.4.23.-</ecNumber>
    </submittedName>
</protein>
<dbReference type="PANTHER" id="PTHR30487:SF0">
    <property type="entry name" value="PREPILIN LEADER PEPTIDASE_N-METHYLTRANSFERASE-RELATED"/>
    <property type="match status" value="1"/>
</dbReference>
<evidence type="ECO:0000313" key="11">
    <source>
        <dbReference type="Proteomes" id="UP001275315"/>
    </source>
</evidence>
<dbReference type="Proteomes" id="UP001275315">
    <property type="component" value="Unassembled WGS sequence"/>
</dbReference>
<comment type="caution">
    <text evidence="10">The sequence shown here is derived from an EMBL/GenBank/DDBJ whole genome shotgun (WGS) entry which is preliminary data.</text>
</comment>
<dbReference type="Gene3D" id="1.20.120.1220">
    <property type="match status" value="1"/>
</dbReference>
<feature type="transmembrane region" description="Helical" evidence="7">
    <location>
        <begin position="78"/>
        <end position="97"/>
    </location>
</feature>
<feature type="transmembrane region" description="Helical" evidence="7">
    <location>
        <begin position="177"/>
        <end position="195"/>
    </location>
</feature>
<dbReference type="EMBL" id="JAWDIQ010000001">
    <property type="protein sequence ID" value="MDY0408662.1"/>
    <property type="molecule type" value="Genomic_DNA"/>
</dbReference>
<evidence type="ECO:0000256" key="6">
    <source>
        <dbReference type="ARBA" id="ARBA00023136"/>
    </source>
</evidence>
<accession>A0ABU5CQM9</accession>
<dbReference type="GO" id="GO:0016787">
    <property type="term" value="F:hydrolase activity"/>
    <property type="evidence" value="ECO:0007669"/>
    <property type="project" value="UniProtKB-KW"/>
</dbReference>
<dbReference type="Pfam" id="PF01478">
    <property type="entry name" value="Peptidase_A24"/>
    <property type="match status" value="1"/>
</dbReference>
<evidence type="ECO:0000256" key="2">
    <source>
        <dbReference type="ARBA" id="ARBA00005801"/>
    </source>
</evidence>
<evidence type="ECO:0000256" key="5">
    <source>
        <dbReference type="ARBA" id="ARBA00022989"/>
    </source>
</evidence>
<keyword evidence="5 7" id="KW-1133">Transmembrane helix</keyword>
<comment type="similarity">
    <text evidence="2">Belongs to the peptidase A24 family.</text>
</comment>
<feature type="transmembrane region" description="Helical" evidence="7">
    <location>
        <begin position="135"/>
        <end position="168"/>
    </location>
</feature>
<keyword evidence="4 7" id="KW-0812">Transmembrane</keyword>
<keyword evidence="10" id="KW-0378">Hydrolase</keyword>
<feature type="transmembrane region" description="Helical" evidence="7">
    <location>
        <begin position="104"/>
        <end position="123"/>
    </location>
</feature>
<name>A0ABU5CQM9_9BACI</name>
<keyword evidence="11" id="KW-1185">Reference proteome</keyword>
<dbReference type="InterPro" id="IPR000045">
    <property type="entry name" value="Prepilin_IV_endopep_pep"/>
</dbReference>
<feature type="domain" description="Prepilin peptidase A24 N-terminal" evidence="9">
    <location>
        <begin position="2"/>
        <end position="49"/>
    </location>
</feature>
<comment type="subcellular location">
    <subcellularLocation>
        <location evidence="1">Cell membrane</location>
        <topology evidence="1">Multi-pass membrane protein</topology>
    </subcellularLocation>
</comment>
<keyword evidence="6 7" id="KW-0472">Membrane</keyword>
<organism evidence="10 11">
    <name type="scientific">Paracerasibacillus soli</name>
    <dbReference type="NCBI Taxonomy" id="480284"/>
    <lineage>
        <taxon>Bacteria</taxon>
        <taxon>Bacillati</taxon>
        <taxon>Bacillota</taxon>
        <taxon>Bacilli</taxon>
        <taxon>Bacillales</taxon>
        <taxon>Bacillaceae</taxon>
        <taxon>Paracerasibacillus</taxon>
    </lineage>
</organism>
<dbReference type="Pfam" id="PF06750">
    <property type="entry name" value="A24_N_bact"/>
    <property type="match status" value="1"/>
</dbReference>
<evidence type="ECO:0000256" key="3">
    <source>
        <dbReference type="ARBA" id="ARBA00022475"/>
    </source>
</evidence>
<feature type="transmembrane region" description="Helical" evidence="7">
    <location>
        <begin position="55"/>
        <end position="72"/>
    </location>
</feature>
<evidence type="ECO:0000259" key="9">
    <source>
        <dbReference type="Pfam" id="PF06750"/>
    </source>
</evidence>
<dbReference type="InterPro" id="IPR050882">
    <property type="entry name" value="Prepilin_peptidase/N-MTase"/>
</dbReference>
<evidence type="ECO:0000256" key="7">
    <source>
        <dbReference type="SAM" id="Phobius"/>
    </source>
</evidence>
<evidence type="ECO:0000313" key="10">
    <source>
        <dbReference type="EMBL" id="MDY0408662.1"/>
    </source>
</evidence>
<dbReference type="EC" id="3.4.23.-" evidence="10"/>
<sequence>MQLRWTELIPVLSFILQKGNCKNCHHPIPISYPFIELLTGTLFLMSYIKIGLHVELVTALLLISMLIIVFVSDITYMIIPNRLLLFFLPLLIGVRIIQPLHPWWSSIIGSLLGFGTLYIIILVSRGGMGAGDMKLFGVLGIVLGVQKVLLAFFLACFLGALFGGLLIISKNKSRKHVIPFGPFIVFASIISYFYGQNIVDWYVGLLY</sequence>
<dbReference type="PANTHER" id="PTHR30487">
    <property type="entry name" value="TYPE 4 PREPILIN-LIKE PROTEINS LEADER PEPTIDE-PROCESSING ENZYME"/>
    <property type="match status" value="1"/>
</dbReference>
<reference evidence="10 11" key="1">
    <citation type="submission" date="2023-10" db="EMBL/GenBank/DDBJ databases">
        <title>Virgibacillus soli CC-YMP-6 genome.</title>
        <authorList>
            <person name="Miliotis G."/>
            <person name="Sengupta P."/>
            <person name="Hameed A."/>
            <person name="Chuvochina M."/>
            <person name="Mcdonagh F."/>
            <person name="Simpson A.C."/>
            <person name="Singh N.K."/>
            <person name="Rekha P.D."/>
            <person name="Raman K."/>
            <person name="Hugenholtz P."/>
            <person name="Venkateswaran K."/>
        </authorList>
    </citation>
    <scope>NUCLEOTIDE SEQUENCE [LARGE SCALE GENOMIC DNA]</scope>
    <source>
        <strain evidence="10 11">CC-YMP-6</strain>
    </source>
</reference>
<proteinExistence type="inferred from homology"/>
<feature type="domain" description="Prepilin type IV endopeptidase peptidase" evidence="8">
    <location>
        <begin position="60"/>
        <end position="163"/>
    </location>
</feature>
<keyword evidence="3" id="KW-1003">Cell membrane</keyword>
<evidence type="ECO:0000256" key="1">
    <source>
        <dbReference type="ARBA" id="ARBA00004651"/>
    </source>
</evidence>
<evidence type="ECO:0000256" key="4">
    <source>
        <dbReference type="ARBA" id="ARBA00022692"/>
    </source>
</evidence>
<gene>
    <name evidence="10" type="ORF">RWD45_08980</name>
</gene>